<organism evidence="2 3">
    <name type="scientific">Punica granatum</name>
    <name type="common">Pomegranate</name>
    <dbReference type="NCBI Taxonomy" id="22663"/>
    <lineage>
        <taxon>Eukaryota</taxon>
        <taxon>Viridiplantae</taxon>
        <taxon>Streptophyta</taxon>
        <taxon>Embryophyta</taxon>
        <taxon>Tracheophyta</taxon>
        <taxon>Spermatophyta</taxon>
        <taxon>Magnoliopsida</taxon>
        <taxon>eudicotyledons</taxon>
        <taxon>Gunneridae</taxon>
        <taxon>Pentapetalae</taxon>
        <taxon>rosids</taxon>
        <taxon>malvids</taxon>
        <taxon>Myrtales</taxon>
        <taxon>Lythraceae</taxon>
        <taxon>Punica</taxon>
    </lineage>
</organism>
<dbReference type="Pfam" id="PF14223">
    <property type="entry name" value="Retrotran_gag_2"/>
    <property type="match status" value="1"/>
</dbReference>
<evidence type="ECO:0000256" key="1">
    <source>
        <dbReference type="SAM" id="MobiDB-lite"/>
    </source>
</evidence>
<feature type="compositionally biased region" description="Basic and acidic residues" evidence="1">
    <location>
        <begin position="239"/>
        <end position="251"/>
    </location>
</feature>
<protein>
    <submittedName>
        <fullName evidence="3">Uncharacterized protein LOC116203346</fullName>
    </submittedName>
</protein>
<dbReference type="Proteomes" id="UP000515151">
    <property type="component" value="Chromosome 4"/>
</dbReference>
<sequence length="259" mass="30538">MATEATTAFKVMNREFVKLDRFDGSNFNRWKDKMLLLLTVLNVAYVLDPNLQPLEDPAPDATPEEIAKVAELKKKREEDKFTCRGHILNTLSDRLYDLYMSMQSPMEIWKTLEEKYNTERQDTNKFLMMKYFEFKMLDSVLIMDQVHELQILVSRFRDLKVIISKSLQVGTIISKLLSSWNDYRKKLLYMAEDFIVEKILRHLRIEEETRKRDAVYLPQGSKVNHVSESKNSQKGKRKAMSETKDTQDKKRVSQLLSLQ</sequence>
<dbReference type="RefSeq" id="XP_031390895.1">
    <property type="nucleotide sequence ID" value="XM_031535035.1"/>
</dbReference>
<reference evidence="2" key="1">
    <citation type="journal article" date="2020" name="Plant Biotechnol. J.">
        <title>The pomegranate (Punica granatum L.) draft genome dissects genetic divergence between soft- and hard-seeded cultivars.</title>
        <authorList>
            <person name="Luo X."/>
            <person name="Li H."/>
            <person name="Wu Z."/>
            <person name="Yao W."/>
            <person name="Zhao P."/>
            <person name="Cao D."/>
            <person name="Yu H."/>
            <person name="Li K."/>
            <person name="Poudel K."/>
            <person name="Zhao D."/>
            <person name="Zhang F."/>
            <person name="Xia X."/>
            <person name="Chen L."/>
            <person name="Wang Q."/>
            <person name="Jing D."/>
            <person name="Cao S."/>
        </authorList>
    </citation>
    <scope>NUCLEOTIDE SEQUENCE [LARGE SCALE GENOMIC DNA]</scope>
    <source>
        <strain evidence="2">cv. Tunisia</strain>
    </source>
</reference>
<feature type="region of interest" description="Disordered" evidence="1">
    <location>
        <begin position="219"/>
        <end position="259"/>
    </location>
</feature>
<evidence type="ECO:0000313" key="3">
    <source>
        <dbReference type="RefSeq" id="XP_031390895.1"/>
    </source>
</evidence>
<proteinExistence type="predicted"/>
<gene>
    <name evidence="3" type="primary">LOC116203346</name>
</gene>
<dbReference type="OrthoDB" id="1653584at2759"/>
<name>A0A6P8D3A3_PUNGR</name>
<accession>A0A6P8D3A3</accession>
<dbReference type="GeneID" id="116203346"/>
<dbReference type="AlphaFoldDB" id="A0A6P8D3A3"/>
<evidence type="ECO:0000313" key="2">
    <source>
        <dbReference type="Proteomes" id="UP000515151"/>
    </source>
</evidence>
<feature type="compositionally biased region" description="Polar residues" evidence="1">
    <location>
        <begin position="221"/>
        <end position="232"/>
    </location>
</feature>
<keyword evidence="2" id="KW-1185">Reference proteome</keyword>
<dbReference type="PANTHER" id="PTHR47592:SF31">
    <property type="entry name" value="ZINC FINGER, CCHC-TYPE-RELATED"/>
    <property type="match status" value="1"/>
</dbReference>
<dbReference type="PANTHER" id="PTHR47592">
    <property type="entry name" value="PBF68 PROTEIN"/>
    <property type="match status" value="1"/>
</dbReference>
<reference evidence="3" key="2">
    <citation type="submission" date="2025-08" db="UniProtKB">
        <authorList>
            <consortium name="RefSeq"/>
        </authorList>
    </citation>
    <scope>IDENTIFICATION</scope>
    <source>
        <tissue evidence="3">Leaf</tissue>
    </source>
</reference>